<dbReference type="Gene3D" id="3.40.50.1110">
    <property type="entry name" value="SGNH hydrolase"/>
    <property type="match status" value="1"/>
</dbReference>
<evidence type="ECO:0000313" key="4">
    <source>
        <dbReference type="Proteomes" id="UP001500689"/>
    </source>
</evidence>
<feature type="transmembrane region" description="Helical" evidence="1">
    <location>
        <begin position="20"/>
        <end position="40"/>
    </location>
</feature>
<dbReference type="InterPro" id="IPR051532">
    <property type="entry name" value="Ester_Hydrolysis_Enzymes"/>
</dbReference>
<keyword evidence="4" id="KW-1185">Reference proteome</keyword>
<dbReference type="InterPro" id="IPR013830">
    <property type="entry name" value="SGNH_hydro"/>
</dbReference>
<dbReference type="EMBL" id="BAAAZN010000031">
    <property type="protein sequence ID" value="GAA3585450.1"/>
    <property type="molecule type" value="Genomic_DNA"/>
</dbReference>
<evidence type="ECO:0000313" key="3">
    <source>
        <dbReference type="EMBL" id="GAA3585450.1"/>
    </source>
</evidence>
<feature type="domain" description="SGNH hydrolase-type esterase" evidence="2">
    <location>
        <begin position="70"/>
        <end position="242"/>
    </location>
</feature>
<organism evidence="3 4">
    <name type="scientific">Amycolatopsis ultiminotia</name>
    <dbReference type="NCBI Taxonomy" id="543629"/>
    <lineage>
        <taxon>Bacteria</taxon>
        <taxon>Bacillati</taxon>
        <taxon>Actinomycetota</taxon>
        <taxon>Actinomycetes</taxon>
        <taxon>Pseudonocardiales</taxon>
        <taxon>Pseudonocardiaceae</taxon>
        <taxon>Amycolatopsis</taxon>
    </lineage>
</organism>
<accession>A0ABP6YQI6</accession>
<evidence type="ECO:0000256" key="1">
    <source>
        <dbReference type="SAM" id="Phobius"/>
    </source>
</evidence>
<keyword evidence="1" id="KW-0472">Membrane</keyword>
<protein>
    <submittedName>
        <fullName evidence="3">SGNH/GDSL hydrolase family protein</fullName>
    </submittedName>
</protein>
<sequence>MGNFLGQPILSVPVANVGRMAFLRLFVFLLLAPVLAVQAVRVRRATPRLPGAAGPTEGTIGAGVPMRVAVLGESTVDGVGAPTHTEALTGRLAAALAKAVPGREVRWQAVGRTGASAQDVLRELVPRLQAADVLVVALGVNDAMELHSAARFRRDLLAIVVGVRRRLGDVPVVLAGVPPLGSFPALPRPLRDVLGARAAALDQAARELTWLSGVSYVPFAPGLLHDGLFAEDRFHPGPAGYRTWAAALAEGLPAVTVSRHPGEPPPPI</sequence>
<keyword evidence="3" id="KW-0378">Hydrolase</keyword>
<keyword evidence="1" id="KW-1133">Transmembrane helix</keyword>
<proteinExistence type="predicted"/>
<dbReference type="GO" id="GO:0016787">
    <property type="term" value="F:hydrolase activity"/>
    <property type="evidence" value="ECO:0007669"/>
    <property type="project" value="UniProtKB-KW"/>
</dbReference>
<dbReference type="Proteomes" id="UP001500689">
    <property type="component" value="Unassembled WGS sequence"/>
</dbReference>
<dbReference type="PANTHER" id="PTHR30383">
    <property type="entry name" value="THIOESTERASE 1/PROTEASE 1/LYSOPHOSPHOLIPASE L1"/>
    <property type="match status" value="1"/>
</dbReference>
<comment type="caution">
    <text evidence="3">The sequence shown here is derived from an EMBL/GenBank/DDBJ whole genome shotgun (WGS) entry which is preliminary data.</text>
</comment>
<dbReference type="SUPFAM" id="SSF52266">
    <property type="entry name" value="SGNH hydrolase"/>
    <property type="match status" value="1"/>
</dbReference>
<reference evidence="4" key="1">
    <citation type="journal article" date="2019" name="Int. J. Syst. Evol. Microbiol.">
        <title>The Global Catalogue of Microorganisms (GCM) 10K type strain sequencing project: providing services to taxonomists for standard genome sequencing and annotation.</title>
        <authorList>
            <consortium name="The Broad Institute Genomics Platform"/>
            <consortium name="The Broad Institute Genome Sequencing Center for Infectious Disease"/>
            <person name="Wu L."/>
            <person name="Ma J."/>
        </authorList>
    </citation>
    <scope>NUCLEOTIDE SEQUENCE [LARGE SCALE GENOMIC DNA]</scope>
    <source>
        <strain evidence="4">JCM 16898</strain>
    </source>
</reference>
<keyword evidence="1" id="KW-0812">Transmembrane</keyword>
<dbReference type="CDD" id="cd01836">
    <property type="entry name" value="FeeA_FeeB_like"/>
    <property type="match status" value="1"/>
</dbReference>
<dbReference type="InterPro" id="IPR036514">
    <property type="entry name" value="SGNH_hydro_sf"/>
</dbReference>
<evidence type="ECO:0000259" key="2">
    <source>
        <dbReference type="Pfam" id="PF13472"/>
    </source>
</evidence>
<gene>
    <name evidence="3" type="ORF">GCM10022222_82520</name>
</gene>
<dbReference type="PANTHER" id="PTHR30383:SF24">
    <property type="entry name" value="THIOESTERASE 1_PROTEASE 1_LYSOPHOSPHOLIPASE L1"/>
    <property type="match status" value="1"/>
</dbReference>
<name>A0ABP6YQI6_9PSEU</name>
<dbReference type="Pfam" id="PF13472">
    <property type="entry name" value="Lipase_GDSL_2"/>
    <property type="match status" value="1"/>
</dbReference>